<dbReference type="Gene3D" id="2.40.50.140">
    <property type="entry name" value="Nucleic acid-binding proteins"/>
    <property type="match status" value="1"/>
</dbReference>
<name>A0ABP0RNE2_9DINO</name>
<proteinExistence type="predicted"/>
<protein>
    <recommendedName>
        <fullName evidence="4">Replication protein A 70 kDa DNA-binding subunit</fullName>
    </recommendedName>
</protein>
<dbReference type="InterPro" id="IPR012340">
    <property type="entry name" value="NA-bd_OB-fold"/>
</dbReference>
<dbReference type="Proteomes" id="UP001642464">
    <property type="component" value="Unassembled WGS sequence"/>
</dbReference>
<sequence>MPDGAEPVEGTPKRRRRSEAARPAAEEVETLAEVCVDCLLLVADESTHEAEVRGRGSRGAAKKAVCNLLVADATGMAQVTLWAEVAKRVLPLAQQWLEQAPDGRFPEIRLTGMQVSAYRSKTVPPLMRLQSTARSKVEAQGAPATVIVRPPPAMLLQNTRVLREPNVMTCVRGVVQNLTAMSFSQEDVPMRGFDLVTDDQWKVPTKLHGPVAEEEGLQE</sequence>
<dbReference type="EMBL" id="CAXAMM010041968">
    <property type="protein sequence ID" value="CAK9102122.1"/>
    <property type="molecule type" value="Genomic_DNA"/>
</dbReference>
<evidence type="ECO:0000256" key="1">
    <source>
        <dbReference type="SAM" id="MobiDB-lite"/>
    </source>
</evidence>
<evidence type="ECO:0000313" key="3">
    <source>
        <dbReference type="Proteomes" id="UP001642464"/>
    </source>
</evidence>
<comment type="caution">
    <text evidence="2">The sequence shown here is derived from an EMBL/GenBank/DDBJ whole genome shotgun (WGS) entry which is preliminary data.</text>
</comment>
<keyword evidence="3" id="KW-1185">Reference proteome</keyword>
<organism evidence="2 3">
    <name type="scientific">Durusdinium trenchii</name>
    <dbReference type="NCBI Taxonomy" id="1381693"/>
    <lineage>
        <taxon>Eukaryota</taxon>
        <taxon>Sar</taxon>
        <taxon>Alveolata</taxon>
        <taxon>Dinophyceae</taxon>
        <taxon>Suessiales</taxon>
        <taxon>Symbiodiniaceae</taxon>
        <taxon>Durusdinium</taxon>
    </lineage>
</organism>
<gene>
    <name evidence="2" type="ORF">SCF082_LOCUS47735</name>
</gene>
<feature type="non-terminal residue" evidence="2">
    <location>
        <position position="219"/>
    </location>
</feature>
<accession>A0ABP0RNE2</accession>
<evidence type="ECO:0000313" key="2">
    <source>
        <dbReference type="EMBL" id="CAK9102122.1"/>
    </source>
</evidence>
<feature type="region of interest" description="Disordered" evidence="1">
    <location>
        <begin position="1"/>
        <end position="24"/>
    </location>
</feature>
<evidence type="ECO:0008006" key="4">
    <source>
        <dbReference type="Google" id="ProtNLM"/>
    </source>
</evidence>
<reference evidence="2 3" key="1">
    <citation type="submission" date="2024-02" db="EMBL/GenBank/DDBJ databases">
        <authorList>
            <person name="Chen Y."/>
            <person name="Shah S."/>
            <person name="Dougan E. K."/>
            <person name="Thang M."/>
            <person name="Chan C."/>
        </authorList>
    </citation>
    <scope>NUCLEOTIDE SEQUENCE [LARGE SCALE GENOMIC DNA]</scope>
</reference>